<keyword evidence="7" id="KW-1185">Reference proteome</keyword>
<accession>A0A9X2CNS0</accession>
<dbReference type="CDD" id="cd12108">
    <property type="entry name" value="Hr-like"/>
    <property type="match status" value="1"/>
</dbReference>
<evidence type="ECO:0000256" key="2">
    <source>
        <dbReference type="ARBA" id="ARBA00022490"/>
    </source>
</evidence>
<name>A0A9X2CNS0_9FLAO</name>
<dbReference type="Pfam" id="PF01814">
    <property type="entry name" value="Hemerythrin"/>
    <property type="match status" value="1"/>
</dbReference>
<keyword evidence="3" id="KW-0479">Metal-binding</keyword>
<evidence type="ECO:0000259" key="5">
    <source>
        <dbReference type="Pfam" id="PF01814"/>
    </source>
</evidence>
<evidence type="ECO:0000313" key="7">
    <source>
        <dbReference type="Proteomes" id="UP001139521"/>
    </source>
</evidence>
<dbReference type="Gene3D" id="1.20.120.520">
    <property type="entry name" value="nmb1532 protein domain like"/>
    <property type="match status" value="1"/>
</dbReference>
<feature type="domain" description="Hemerythrin-like" evidence="5">
    <location>
        <begin position="79"/>
        <end position="231"/>
    </location>
</feature>
<dbReference type="Proteomes" id="UP001139521">
    <property type="component" value="Unassembled WGS sequence"/>
</dbReference>
<keyword evidence="4" id="KW-0408">Iron</keyword>
<dbReference type="EMBL" id="JAKHSK010000015">
    <property type="protein sequence ID" value="MCL6218969.1"/>
    <property type="molecule type" value="Genomic_DNA"/>
</dbReference>
<protein>
    <submittedName>
        <fullName evidence="6">Iron-sulfur cluster repair di-iron protein</fullName>
    </submittedName>
</protein>
<evidence type="ECO:0000256" key="3">
    <source>
        <dbReference type="ARBA" id="ARBA00022723"/>
    </source>
</evidence>
<evidence type="ECO:0000313" key="6">
    <source>
        <dbReference type="EMBL" id="MCL6218969.1"/>
    </source>
</evidence>
<sequence length="242" mass="27904">MNMLQTKTVGQMVTQNVKAAHVFKKYNIDFCCGGGISIQKACDRANVSFEDVAQDLQNLDHIKDRATDYNNWELDFLIDHIINIHHRYVEESIPMLVQYGTKVAKVHGDGHPELLEIQALFAMVATELSGHLRKEELILFPFIKKMLQSKTENTELAHPQFEKVDNPIKMMEAEHEEAGEILRKIAKLSNNYTPPEGACNTYRAFFSKLDEFEQDLHHHIHLENNILFPKALQLEKTIQYSE</sequence>
<keyword evidence="2" id="KW-0963">Cytoplasm</keyword>
<dbReference type="InterPro" id="IPR012312">
    <property type="entry name" value="Hemerythrin-like"/>
</dbReference>
<dbReference type="NCBIfam" id="TIGR03652">
    <property type="entry name" value="FeS_repair_RIC"/>
    <property type="match status" value="1"/>
</dbReference>
<dbReference type="InterPro" id="IPR019903">
    <property type="entry name" value="RIC_family"/>
</dbReference>
<reference evidence="6" key="1">
    <citation type="submission" date="2022-01" db="EMBL/GenBank/DDBJ databases">
        <title>Genome sequencing of Zunongwangia sp. M21534 genome.</title>
        <authorList>
            <person name="Chen Y."/>
            <person name="Dong C."/>
            <person name="Shao Z."/>
        </authorList>
    </citation>
    <scope>NUCLEOTIDE SEQUENCE</scope>
    <source>
        <strain evidence="6">MCCC M21534</strain>
    </source>
</reference>
<dbReference type="GO" id="GO:0046872">
    <property type="term" value="F:metal ion binding"/>
    <property type="evidence" value="ECO:0007669"/>
    <property type="project" value="UniProtKB-KW"/>
</dbReference>
<dbReference type="Pfam" id="PF04405">
    <property type="entry name" value="ScdA_N"/>
    <property type="match status" value="1"/>
</dbReference>
<proteinExistence type="predicted"/>
<dbReference type="AlphaFoldDB" id="A0A9X2CNS0"/>
<dbReference type="PANTHER" id="PTHR36438:SF1">
    <property type="entry name" value="IRON-SULFUR CLUSTER REPAIR PROTEIN YTFE"/>
    <property type="match status" value="1"/>
</dbReference>
<dbReference type="RefSeq" id="WP_249601815.1">
    <property type="nucleotide sequence ID" value="NZ_JAKHSK010000015.1"/>
</dbReference>
<evidence type="ECO:0000256" key="4">
    <source>
        <dbReference type="ARBA" id="ARBA00023004"/>
    </source>
</evidence>
<dbReference type="PANTHER" id="PTHR36438">
    <property type="entry name" value="IRON-SULFUR CLUSTER REPAIR PROTEIN YTFE"/>
    <property type="match status" value="1"/>
</dbReference>
<dbReference type="GO" id="GO:0005737">
    <property type="term" value="C:cytoplasm"/>
    <property type="evidence" value="ECO:0007669"/>
    <property type="project" value="UniProtKB-SubCell"/>
</dbReference>
<comment type="caution">
    <text evidence="6">The sequence shown here is derived from an EMBL/GenBank/DDBJ whole genome shotgun (WGS) entry which is preliminary data.</text>
</comment>
<comment type="subcellular location">
    <subcellularLocation>
        <location evidence="1">Cytoplasm</location>
    </subcellularLocation>
</comment>
<gene>
    <name evidence="6" type="primary">ric</name>
    <name evidence="6" type="ORF">L1967_11720</name>
</gene>
<organism evidence="6 7">
    <name type="scientific">Zunongwangia pacifica</name>
    <dbReference type="NCBI Taxonomy" id="2911062"/>
    <lineage>
        <taxon>Bacteria</taxon>
        <taxon>Pseudomonadati</taxon>
        <taxon>Bacteroidota</taxon>
        <taxon>Flavobacteriia</taxon>
        <taxon>Flavobacteriales</taxon>
        <taxon>Flavobacteriaceae</taxon>
        <taxon>Zunongwangia</taxon>
    </lineage>
</organism>
<evidence type="ECO:0000256" key="1">
    <source>
        <dbReference type="ARBA" id="ARBA00004496"/>
    </source>
</evidence>